<dbReference type="EMBL" id="KV425687">
    <property type="protein sequence ID" value="KZT18349.1"/>
    <property type="molecule type" value="Genomic_DNA"/>
</dbReference>
<gene>
    <name evidence="2" type="ORF">NEOLEDRAFT_1193505</name>
</gene>
<protein>
    <submittedName>
        <fullName evidence="2">Uncharacterized protein</fullName>
    </submittedName>
</protein>
<name>A0A165MHT8_9AGAM</name>
<feature type="compositionally biased region" description="Basic and acidic residues" evidence="1">
    <location>
        <begin position="213"/>
        <end position="223"/>
    </location>
</feature>
<dbReference type="Proteomes" id="UP000076761">
    <property type="component" value="Unassembled WGS sequence"/>
</dbReference>
<reference evidence="2 3" key="1">
    <citation type="journal article" date="2016" name="Mol. Biol. Evol.">
        <title>Comparative Genomics of Early-Diverging Mushroom-Forming Fungi Provides Insights into the Origins of Lignocellulose Decay Capabilities.</title>
        <authorList>
            <person name="Nagy L.G."/>
            <person name="Riley R."/>
            <person name="Tritt A."/>
            <person name="Adam C."/>
            <person name="Daum C."/>
            <person name="Floudas D."/>
            <person name="Sun H."/>
            <person name="Yadav J.S."/>
            <person name="Pangilinan J."/>
            <person name="Larsson K.H."/>
            <person name="Matsuura K."/>
            <person name="Barry K."/>
            <person name="Labutti K."/>
            <person name="Kuo R."/>
            <person name="Ohm R.A."/>
            <person name="Bhattacharya S.S."/>
            <person name="Shirouzu T."/>
            <person name="Yoshinaga Y."/>
            <person name="Martin F.M."/>
            <person name="Grigoriev I.V."/>
            <person name="Hibbett D.S."/>
        </authorList>
    </citation>
    <scope>NUCLEOTIDE SEQUENCE [LARGE SCALE GENOMIC DNA]</scope>
    <source>
        <strain evidence="2 3">HHB14362 ss-1</strain>
    </source>
</reference>
<keyword evidence="3" id="KW-1185">Reference proteome</keyword>
<feature type="region of interest" description="Disordered" evidence="1">
    <location>
        <begin position="213"/>
        <end position="276"/>
    </location>
</feature>
<dbReference type="InParanoid" id="A0A165MHT8"/>
<dbReference type="InterPro" id="IPR013815">
    <property type="entry name" value="ATP_grasp_subdomain_1"/>
</dbReference>
<evidence type="ECO:0000256" key="1">
    <source>
        <dbReference type="SAM" id="MobiDB-lite"/>
    </source>
</evidence>
<evidence type="ECO:0000313" key="3">
    <source>
        <dbReference type="Proteomes" id="UP000076761"/>
    </source>
</evidence>
<evidence type="ECO:0000313" key="2">
    <source>
        <dbReference type="EMBL" id="KZT18349.1"/>
    </source>
</evidence>
<feature type="compositionally biased region" description="Basic and acidic residues" evidence="1">
    <location>
        <begin position="242"/>
        <end position="259"/>
    </location>
</feature>
<sequence length="387" mass="42161">MLPCHARSDTRSEGGAQMTKLTVHCLACSPGRICDLRPPGAGTPLPSSQEEVGLGGGAGSSYSLIASRYSDWTMKMTLPSTQAVASGSVSNIDVVILNVHPPSKSSRRARRIDCLEMTSGWTVSPWRSSTLTQMCSDRAGAAQELVLLLMLKSRTLAYDNFVVCHPSQALAALEFLGNCPLYAEKWVRFTEEIAVMVSTLGLYSIPRTREPTMITEHDDRDPPRLLLPSASAYPHSANEEGASEHRVGHHGELARAVERRRGRMRGSAERHSEPSSFQVLQALPRRDAGVLARTVSLVYIRRTYEHDSRGGYDDEEGSTSEETVVKYAREISRSRSRLLYFCSGGPAGVEMRLGSPAIGGSREAPESFSILAVVNGSVSDGDHPRLF</sequence>
<dbReference type="GO" id="GO:0005524">
    <property type="term" value="F:ATP binding"/>
    <property type="evidence" value="ECO:0007669"/>
    <property type="project" value="InterPro"/>
</dbReference>
<proteinExistence type="predicted"/>
<dbReference type="AlphaFoldDB" id="A0A165MHT8"/>
<dbReference type="Gene3D" id="3.30.1490.20">
    <property type="entry name" value="ATP-grasp fold, A domain"/>
    <property type="match status" value="1"/>
</dbReference>
<organism evidence="2 3">
    <name type="scientific">Neolentinus lepideus HHB14362 ss-1</name>
    <dbReference type="NCBI Taxonomy" id="1314782"/>
    <lineage>
        <taxon>Eukaryota</taxon>
        <taxon>Fungi</taxon>
        <taxon>Dikarya</taxon>
        <taxon>Basidiomycota</taxon>
        <taxon>Agaricomycotina</taxon>
        <taxon>Agaricomycetes</taxon>
        <taxon>Gloeophyllales</taxon>
        <taxon>Gloeophyllaceae</taxon>
        <taxon>Neolentinus</taxon>
    </lineage>
</organism>
<dbReference type="STRING" id="1314782.A0A165MHT8"/>
<accession>A0A165MHT8</accession>